<evidence type="ECO:0000313" key="11">
    <source>
        <dbReference type="EMBL" id="MCT7360269.1"/>
    </source>
</evidence>
<keyword evidence="6" id="KW-0902">Two-component regulatory system</keyword>
<dbReference type="Proteomes" id="UP001147830">
    <property type="component" value="Unassembled WGS sequence"/>
</dbReference>
<dbReference type="SMART" id="SM00448">
    <property type="entry name" value="REC"/>
    <property type="match status" value="1"/>
</dbReference>
<dbReference type="PRINTS" id="PR00344">
    <property type="entry name" value="BCTRLSENSOR"/>
</dbReference>
<dbReference type="Gene3D" id="3.30.565.10">
    <property type="entry name" value="Histidine kinase-like ATPase, C-terminal domain"/>
    <property type="match status" value="1"/>
</dbReference>
<dbReference type="SMART" id="SM00388">
    <property type="entry name" value="HisKA"/>
    <property type="match status" value="1"/>
</dbReference>
<evidence type="ECO:0000256" key="1">
    <source>
        <dbReference type="ARBA" id="ARBA00000085"/>
    </source>
</evidence>
<evidence type="ECO:0000256" key="2">
    <source>
        <dbReference type="ARBA" id="ARBA00012438"/>
    </source>
</evidence>
<dbReference type="InterPro" id="IPR003594">
    <property type="entry name" value="HATPase_dom"/>
</dbReference>
<proteinExistence type="predicted"/>
<dbReference type="EC" id="2.7.13.3" evidence="2"/>
<feature type="transmembrane region" description="Helical" evidence="8">
    <location>
        <begin position="23"/>
        <end position="43"/>
    </location>
</feature>
<dbReference type="GO" id="GO:0000155">
    <property type="term" value="F:phosphorelay sensor kinase activity"/>
    <property type="evidence" value="ECO:0007669"/>
    <property type="project" value="InterPro"/>
</dbReference>
<evidence type="ECO:0000256" key="4">
    <source>
        <dbReference type="ARBA" id="ARBA00022679"/>
    </source>
</evidence>
<evidence type="ECO:0000313" key="12">
    <source>
        <dbReference type="Proteomes" id="UP001147830"/>
    </source>
</evidence>
<reference evidence="11" key="2">
    <citation type="submission" date="2022-08" db="EMBL/GenBank/DDBJ databases">
        <authorList>
            <person name="Dong C."/>
        </authorList>
    </citation>
    <scope>NUCLEOTIDE SEQUENCE</scope>
    <source>
        <strain evidence="11">59MF3M-4</strain>
    </source>
</reference>
<gene>
    <name evidence="11" type="ORF">NYR02_14705</name>
</gene>
<reference evidence="11" key="1">
    <citation type="journal article" date="2022" name="Front. Microbiol.">
        <title>Genome-based taxonomic rearrangement of Oceanobacter-related bacteria including the description of Thalassolituus hydrocarbonoclasticus sp. nov. and Thalassolituus pacificus sp. nov. and emended description of the genus Thalassolituus.</title>
        <authorList>
            <person name="Dong C."/>
            <person name="Wei L."/>
            <person name="Wang J."/>
            <person name="Lai Q."/>
            <person name="Huang Z."/>
            <person name="Shao Z."/>
        </authorList>
    </citation>
    <scope>NUCLEOTIDE SEQUENCE</scope>
    <source>
        <strain evidence="11">59MF3M-4</strain>
    </source>
</reference>
<dbReference type="InterPro" id="IPR036097">
    <property type="entry name" value="HisK_dim/P_sf"/>
</dbReference>
<dbReference type="CDD" id="cd00156">
    <property type="entry name" value="REC"/>
    <property type="match status" value="1"/>
</dbReference>
<keyword evidence="8" id="KW-0472">Membrane</keyword>
<dbReference type="InterPro" id="IPR001789">
    <property type="entry name" value="Sig_transdc_resp-reg_receiver"/>
</dbReference>
<dbReference type="PROSITE" id="PS50110">
    <property type="entry name" value="RESPONSE_REGULATORY"/>
    <property type="match status" value="1"/>
</dbReference>
<dbReference type="SUPFAM" id="SSF52172">
    <property type="entry name" value="CheY-like"/>
    <property type="match status" value="1"/>
</dbReference>
<dbReference type="InterPro" id="IPR036890">
    <property type="entry name" value="HATPase_C_sf"/>
</dbReference>
<dbReference type="Pfam" id="PF00512">
    <property type="entry name" value="HisKA"/>
    <property type="match status" value="1"/>
</dbReference>
<evidence type="ECO:0000256" key="5">
    <source>
        <dbReference type="ARBA" id="ARBA00022777"/>
    </source>
</evidence>
<sequence length="568" mass="63562">MGNLLGSVPLLIVFWGGDYATRVILWSIALYIMLAIRMVHYHYPGNTISTHKEIFRYGRDQTFLIFLTGCVWGAGGAVLFDAENINNLAYLILTFISMIAGSMVSLSSRPVSYILFSAPLMLPMILSMVTQDQYMYRWMGFGAAVYLFATFGFSRTVHRVIDNSIRLKYANLDLIADLQQQTDRANRASEEKSRFLASASHDLRQPLQAVNLYTEILAAKVREPEMQTDLRNIRQGVGALNELLDALFDVSHLDSGNVQVSRISFMLEDIFHKLECQFQLKAGQQGLDFNVDYGRHIVKSDPILLERVITNLLVNAFRYTEHGKVDVRFESVDGGAVRMHIRDTGIGISAENLEAIFQEFFQVENQERDRRLGLGLGLAIVRRILGLLGHDIEVRSELGKGTEFIITLPPGKEEERAPPMLNTAESGSISGSLDGLRVMIVDNEALILEATDSLLSSWGAECTGFLTTESALQAVHDGFCPQLLIADYRMPGKYNGCDFVSVIRSVIADVPALIVTGDTSDDVVNEFRRLQLDYLHKPIKPAQLRMLVSRILRRDEEQKSALSGNKAR</sequence>
<feature type="modified residue" description="4-aspartylphosphate" evidence="7">
    <location>
        <position position="487"/>
    </location>
</feature>
<dbReference type="PANTHER" id="PTHR43711:SF1">
    <property type="entry name" value="HISTIDINE KINASE 1"/>
    <property type="match status" value="1"/>
</dbReference>
<evidence type="ECO:0000256" key="3">
    <source>
        <dbReference type="ARBA" id="ARBA00022553"/>
    </source>
</evidence>
<keyword evidence="3 7" id="KW-0597">Phosphoprotein</keyword>
<feature type="transmembrane region" description="Helical" evidence="8">
    <location>
        <begin position="63"/>
        <end position="82"/>
    </location>
</feature>
<keyword evidence="12" id="KW-1185">Reference proteome</keyword>
<dbReference type="AlphaFoldDB" id="A0A9X2WHJ1"/>
<dbReference type="PROSITE" id="PS50109">
    <property type="entry name" value="HIS_KIN"/>
    <property type="match status" value="1"/>
</dbReference>
<dbReference type="RefSeq" id="WP_260977112.1">
    <property type="nucleotide sequence ID" value="NZ_JAOANI010000028.1"/>
</dbReference>
<feature type="transmembrane region" description="Helical" evidence="8">
    <location>
        <begin position="136"/>
        <end position="157"/>
    </location>
</feature>
<dbReference type="Gene3D" id="1.10.287.130">
    <property type="match status" value="1"/>
</dbReference>
<keyword evidence="4" id="KW-0808">Transferase</keyword>
<dbReference type="SMART" id="SM00387">
    <property type="entry name" value="HATPase_c"/>
    <property type="match status" value="1"/>
</dbReference>
<dbReference type="InterPro" id="IPR005467">
    <property type="entry name" value="His_kinase_dom"/>
</dbReference>
<dbReference type="PANTHER" id="PTHR43711">
    <property type="entry name" value="TWO-COMPONENT HISTIDINE KINASE"/>
    <property type="match status" value="1"/>
</dbReference>
<dbReference type="EMBL" id="JAOANI010000028">
    <property type="protein sequence ID" value="MCT7360269.1"/>
    <property type="molecule type" value="Genomic_DNA"/>
</dbReference>
<evidence type="ECO:0000259" key="9">
    <source>
        <dbReference type="PROSITE" id="PS50109"/>
    </source>
</evidence>
<dbReference type="Pfam" id="PF02518">
    <property type="entry name" value="HATPase_c"/>
    <property type="match status" value="1"/>
</dbReference>
<dbReference type="Gene3D" id="3.40.50.2300">
    <property type="match status" value="1"/>
</dbReference>
<feature type="transmembrane region" description="Helical" evidence="8">
    <location>
        <begin position="88"/>
        <end position="106"/>
    </location>
</feature>
<keyword evidence="5 11" id="KW-0418">Kinase</keyword>
<feature type="domain" description="Histidine kinase" evidence="9">
    <location>
        <begin position="198"/>
        <end position="412"/>
    </location>
</feature>
<dbReference type="Pfam" id="PF00072">
    <property type="entry name" value="Response_reg"/>
    <property type="match status" value="1"/>
</dbReference>
<evidence type="ECO:0000256" key="8">
    <source>
        <dbReference type="SAM" id="Phobius"/>
    </source>
</evidence>
<dbReference type="InterPro" id="IPR050736">
    <property type="entry name" value="Sensor_HK_Regulatory"/>
</dbReference>
<dbReference type="InterPro" id="IPR003661">
    <property type="entry name" value="HisK_dim/P_dom"/>
</dbReference>
<comment type="catalytic activity">
    <reaction evidence="1">
        <text>ATP + protein L-histidine = ADP + protein N-phospho-L-histidine.</text>
        <dbReference type="EC" id="2.7.13.3"/>
    </reaction>
</comment>
<feature type="transmembrane region" description="Helical" evidence="8">
    <location>
        <begin position="113"/>
        <end position="130"/>
    </location>
</feature>
<dbReference type="SUPFAM" id="SSF47384">
    <property type="entry name" value="Homodimeric domain of signal transducing histidine kinase"/>
    <property type="match status" value="1"/>
</dbReference>
<keyword evidence="8" id="KW-1133">Transmembrane helix</keyword>
<protein>
    <recommendedName>
        <fullName evidence="2">histidine kinase</fullName>
        <ecNumber evidence="2">2.7.13.3</ecNumber>
    </recommendedName>
</protein>
<evidence type="ECO:0000259" key="10">
    <source>
        <dbReference type="PROSITE" id="PS50110"/>
    </source>
</evidence>
<evidence type="ECO:0000256" key="7">
    <source>
        <dbReference type="PROSITE-ProRule" id="PRU00169"/>
    </source>
</evidence>
<name>A0A9X2WHJ1_9GAMM</name>
<comment type="caution">
    <text evidence="11">The sequence shown here is derived from an EMBL/GenBank/DDBJ whole genome shotgun (WGS) entry which is preliminary data.</text>
</comment>
<accession>A0A9X2WHJ1</accession>
<dbReference type="InterPro" id="IPR004358">
    <property type="entry name" value="Sig_transdc_His_kin-like_C"/>
</dbReference>
<dbReference type="InterPro" id="IPR011006">
    <property type="entry name" value="CheY-like_superfamily"/>
</dbReference>
<evidence type="ECO:0000256" key="6">
    <source>
        <dbReference type="ARBA" id="ARBA00023012"/>
    </source>
</evidence>
<feature type="domain" description="Response regulatory" evidence="10">
    <location>
        <begin position="437"/>
        <end position="552"/>
    </location>
</feature>
<dbReference type="SUPFAM" id="SSF55874">
    <property type="entry name" value="ATPase domain of HSP90 chaperone/DNA topoisomerase II/histidine kinase"/>
    <property type="match status" value="1"/>
</dbReference>
<dbReference type="CDD" id="cd00082">
    <property type="entry name" value="HisKA"/>
    <property type="match status" value="1"/>
</dbReference>
<keyword evidence="8" id="KW-0812">Transmembrane</keyword>
<organism evidence="11 12">
    <name type="scientific">Thalassolituus pacificus</name>
    <dbReference type="NCBI Taxonomy" id="2975440"/>
    <lineage>
        <taxon>Bacteria</taxon>
        <taxon>Pseudomonadati</taxon>
        <taxon>Pseudomonadota</taxon>
        <taxon>Gammaproteobacteria</taxon>
        <taxon>Oceanospirillales</taxon>
        <taxon>Oceanospirillaceae</taxon>
        <taxon>Thalassolituus</taxon>
    </lineage>
</organism>